<dbReference type="PANTHER" id="PTHR43584">
    <property type="entry name" value="NUCLEOTIDYL TRANSFERASE"/>
    <property type="match status" value="1"/>
</dbReference>
<gene>
    <name evidence="10" type="ORF">A2311_03320</name>
</gene>
<evidence type="ECO:0000256" key="6">
    <source>
        <dbReference type="ARBA" id="ARBA00048247"/>
    </source>
</evidence>
<comment type="caution">
    <text evidence="10">The sequence shown here is derived from an EMBL/GenBank/DDBJ whole genome shotgun (WGS) entry which is preliminary data.</text>
</comment>
<dbReference type="Gene3D" id="3.90.550.10">
    <property type="entry name" value="Spore Coat Polysaccharide Biosynthesis Protein SpsA, Chain A"/>
    <property type="match status" value="1"/>
</dbReference>
<reference evidence="10 11" key="1">
    <citation type="journal article" date="2016" name="Nat. Commun.">
        <title>Thousands of microbial genomes shed light on interconnected biogeochemical processes in an aquifer system.</title>
        <authorList>
            <person name="Anantharaman K."/>
            <person name="Brown C.T."/>
            <person name="Hug L.A."/>
            <person name="Sharon I."/>
            <person name="Castelle C.J."/>
            <person name="Probst A.J."/>
            <person name="Thomas B.C."/>
            <person name="Singh A."/>
            <person name="Wilkins M.J."/>
            <person name="Karaoz U."/>
            <person name="Brodie E.L."/>
            <person name="Williams K.H."/>
            <person name="Hubbard S.S."/>
            <person name="Banfield J.F."/>
        </authorList>
    </citation>
    <scope>NUCLEOTIDE SEQUENCE [LARGE SCALE GENOMIC DNA]</scope>
</reference>
<dbReference type="InterPro" id="IPR050065">
    <property type="entry name" value="GlmU-like"/>
</dbReference>
<dbReference type="InterPro" id="IPR029044">
    <property type="entry name" value="Nucleotide-diphossugar_trans"/>
</dbReference>
<keyword evidence="3" id="KW-0808">Transferase</keyword>
<evidence type="ECO:0000256" key="8">
    <source>
        <dbReference type="ARBA" id="ARBA00049628"/>
    </source>
</evidence>
<keyword evidence="4" id="KW-0548">Nucleotidyltransferase</keyword>
<evidence type="ECO:0000256" key="1">
    <source>
        <dbReference type="ARBA" id="ARBA00007707"/>
    </source>
</evidence>
<dbReference type="Proteomes" id="UP000178951">
    <property type="component" value="Unassembled WGS sequence"/>
</dbReference>
<dbReference type="GO" id="GO:0019134">
    <property type="term" value="F:glucosamine-1-phosphate N-acetyltransferase activity"/>
    <property type="evidence" value="ECO:0007669"/>
    <property type="project" value="UniProtKB-EC"/>
</dbReference>
<protein>
    <recommendedName>
        <fullName evidence="9">MobA-like NTP transferase domain-containing protein</fullName>
    </recommendedName>
</protein>
<organism evidence="10 11">
    <name type="scientific">candidate division WOR-1 bacterium RIFOXYB2_FULL_48_7</name>
    <dbReference type="NCBI Taxonomy" id="1802583"/>
    <lineage>
        <taxon>Bacteria</taxon>
        <taxon>Bacillati</taxon>
        <taxon>Saganbacteria</taxon>
    </lineage>
</organism>
<name>A0A1F4TV46_UNCSA</name>
<comment type="similarity">
    <text evidence="2">In the N-terminal section; belongs to the N-acetylglucosamine-1-phosphate uridyltransferase family.</text>
</comment>
<evidence type="ECO:0000256" key="2">
    <source>
        <dbReference type="ARBA" id="ARBA00007947"/>
    </source>
</evidence>
<evidence type="ECO:0000256" key="5">
    <source>
        <dbReference type="ARBA" id="ARBA00023315"/>
    </source>
</evidence>
<evidence type="ECO:0000313" key="10">
    <source>
        <dbReference type="EMBL" id="OGC36531.1"/>
    </source>
</evidence>
<dbReference type="EMBL" id="MEUF01000013">
    <property type="protein sequence ID" value="OGC36531.1"/>
    <property type="molecule type" value="Genomic_DNA"/>
</dbReference>
<proteinExistence type="inferred from homology"/>
<sequence>MKELAAVILAAGKGVRMQSDLPKVFHLLSGKPLLSYVIETVQKLKPAKILVVVGHKKELIMDYYRDWPVDFITQTEQLGTGHAVMMAEPALQGFQGNVLVLAGDVPLISEKTLQQLVQFHESHQAAATDLTAVLADAGSYGRVVRGGDGEILKIVEKKDASPAELAIREINTGTFCFAAPALFKTLRQLKPDNAQKEYYLTDTIALLRAQQLPVLAYTTDNPAETLGINTKDELLAMENNYLAAAKK</sequence>
<dbReference type="Pfam" id="PF12804">
    <property type="entry name" value="NTP_transf_3"/>
    <property type="match status" value="1"/>
</dbReference>
<comment type="function">
    <text evidence="8">Catalyzes the last two sequential reactions in the de novo biosynthetic pathway for UDP-N-acetylglucosamine (UDP-GlcNAc). The C-terminal domain catalyzes the transfer of acetyl group from acetyl coenzyme A to glucosamine-1-phosphate (GlcN-1-P) to produce N-acetylglucosamine-1-phosphate (GlcNAc-1-P), which is converted into UDP-GlcNAc by the transfer of uridine 5-monophosphate (from uridine 5-triphosphate), a reaction catalyzed by the N-terminal domain.</text>
</comment>
<comment type="catalytic activity">
    <reaction evidence="6">
        <text>alpha-D-glucosamine 1-phosphate + acetyl-CoA = N-acetyl-alpha-D-glucosamine 1-phosphate + CoA + H(+)</text>
        <dbReference type="Rhea" id="RHEA:13725"/>
        <dbReference type="ChEBI" id="CHEBI:15378"/>
        <dbReference type="ChEBI" id="CHEBI:57287"/>
        <dbReference type="ChEBI" id="CHEBI:57288"/>
        <dbReference type="ChEBI" id="CHEBI:57776"/>
        <dbReference type="ChEBI" id="CHEBI:58516"/>
        <dbReference type="EC" id="2.3.1.157"/>
    </reaction>
</comment>
<accession>A0A1F4TV46</accession>
<evidence type="ECO:0000259" key="9">
    <source>
        <dbReference type="Pfam" id="PF12804"/>
    </source>
</evidence>
<evidence type="ECO:0000313" key="11">
    <source>
        <dbReference type="Proteomes" id="UP000178951"/>
    </source>
</evidence>
<dbReference type="STRING" id="1802583.A2311_03320"/>
<evidence type="ECO:0000256" key="3">
    <source>
        <dbReference type="ARBA" id="ARBA00022679"/>
    </source>
</evidence>
<keyword evidence="5" id="KW-0012">Acyltransferase</keyword>
<feature type="domain" description="MobA-like NTP transferase" evidence="9">
    <location>
        <begin position="6"/>
        <end position="192"/>
    </location>
</feature>
<comment type="similarity">
    <text evidence="1">In the C-terminal section; belongs to the transferase hexapeptide repeat family.</text>
</comment>
<dbReference type="CDD" id="cd02540">
    <property type="entry name" value="GT2_GlmU_N_bac"/>
    <property type="match status" value="1"/>
</dbReference>
<dbReference type="GO" id="GO:0003977">
    <property type="term" value="F:UDP-N-acetylglucosamine diphosphorylase activity"/>
    <property type="evidence" value="ECO:0007669"/>
    <property type="project" value="UniProtKB-EC"/>
</dbReference>
<dbReference type="InterPro" id="IPR025877">
    <property type="entry name" value="MobA-like_NTP_Trfase"/>
</dbReference>
<dbReference type="SUPFAM" id="SSF53448">
    <property type="entry name" value="Nucleotide-diphospho-sugar transferases"/>
    <property type="match status" value="1"/>
</dbReference>
<comment type="catalytic activity">
    <reaction evidence="7">
        <text>N-acetyl-alpha-D-glucosamine 1-phosphate + UTP + H(+) = UDP-N-acetyl-alpha-D-glucosamine + diphosphate</text>
        <dbReference type="Rhea" id="RHEA:13509"/>
        <dbReference type="ChEBI" id="CHEBI:15378"/>
        <dbReference type="ChEBI" id="CHEBI:33019"/>
        <dbReference type="ChEBI" id="CHEBI:46398"/>
        <dbReference type="ChEBI" id="CHEBI:57705"/>
        <dbReference type="ChEBI" id="CHEBI:57776"/>
        <dbReference type="EC" id="2.7.7.23"/>
    </reaction>
</comment>
<dbReference type="PANTHER" id="PTHR43584:SF3">
    <property type="entry name" value="BIFUNCTIONAL PROTEIN GLMU"/>
    <property type="match status" value="1"/>
</dbReference>
<dbReference type="AlphaFoldDB" id="A0A1F4TV46"/>
<evidence type="ECO:0000256" key="7">
    <source>
        <dbReference type="ARBA" id="ARBA00048493"/>
    </source>
</evidence>
<evidence type="ECO:0000256" key="4">
    <source>
        <dbReference type="ARBA" id="ARBA00022695"/>
    </source>
</evidence>